<evidence type="ECO:0000259" key="1">
    <source>
        <dbReference type="Pfam" id="PF07238"/>
    </source>
</evidence>
<evidence type="ECO:0000313" key="2">
    <source>
        <dbReference type="EMBL" id="ABF42486.1"/>
    </source>
</evidence>
<accession>Q1IKW4</accession>
<dbReference type="HOGENOM" id="CLU_923712_0_0_0"/>
<dbReference type="RefSeq" id="WP_011524285.1">
    <property type="nucleotide sequence ID" value="NC_008009.1"/>
</dbReference>
<name>Q1IKW4_KORVE</name>
<gene>
    <name evidence="2" type="ordered locus">Acid345_3485</name>
</gene>
<dbReference type="Gene3D" id="2.40.10.220">
    <property type="entry name" value="predicted glycosyltransferase like domains"/>
    <property type="match status" value="1"/>
</dbReference>
<dbReference type="EMBL" id="CP000360">
    <property type="protein sequence ID" value="ABF42486.1"/>
    <property type="molecule type" value="Genomic_DNA"/>
</dbReference>
<dbReference type="OrthoDB" id="121572at2"/>
<dbReference type="InterPro" id="IPR009875">
    <property type="entry name" value="PilZ_domain"/>
</dbReference>
<evidence type="ECO:0000313" key="3">
    <source>
        <dbReference type="Proteomes" id="UP000002432"/>
    </source>
</evidence>
<feature type="domain" description="PilZ" evidence="1">
    <location>
        <begin position="129"/>
        <end position="224"/>
    </location>
</feature>
<dbReference type="GO" id="GO:0035438">
    <property type="term" value="F:cyclic-di-GMP binding"/>
    <property type="evidence" value="ECO:0007669"/>
    <property type="project" value="InterPro"/>
</dbReference>
<sequence>MHNPTRKEPRTAAVLPVRIYGMDASGKPFNAVAHTLNVSKSGGLLAGVEVALVAGDLIGVQKGVYKSKFRVRWIGRKGSTSQGQIGIECVEGPRNIWGVDDRPHKENLEPSAALKRNNYSPTTVTGNIERRIAPRHPCDLGIQISHAGSTVKSWARCTDISPGGCYIDTHSPLPPNTNFELTIFLDESMLIPALVRTSFPGIGMGIEFAFANADDAERLSRLIREKILAPSTVEPERTDLPALEKLAEALEQLRTWAAAATLQKSDRDQLEQFANSLRDDLIGLRAEFDARLGTTEVKVER</sequence>
<dbReference type="Proteomes" id="UP000002432">
    <property type="component" value="Chromosome"/>
</dbReference>
<dbReference type="KEGG" id="aba:Acid345_3485"/>
<dbReference type="EnsemblBacteria" id="ABF42486">
    <property type="protein sequence ID" value="ABF42486"/>
    <property type="gene ID" value="Acid345_3485"/>
</dbReference>
<reference evidence="2 3" key="1">
    <citation type="journal article" date="2009" name="Appl. Environ. Microbiol.">
        <title>Three genomes from the phylum Acidobacteria provide insight into the lifestyles of these microorganisms in soils.</title>
        <authorList>
            <person name="Ward N.L."/>
            <person name="Challacombe J.F."/>
            <person name="Janssen P.H."/>
            <person name="Henrissat B."/>
            <person name="Coutinho P.M."/>
            <person name="Wu M."/>
            <person name="Xie G."/>
            <person name="Haft D.H."/>
            <person name="Sait M."/>
            <person name="Badger J."/>
            <person name="Barabote R.D."/>
            <person name="Bradley B."/>
            <person name="Brettin T.S."/>
            <person name="Brinkac L.M."/>
            <person name="Bruce D."/>
            <person name="Creasy T."/>
            <person name="Daugherty S.C."/>
            <person name="Davidsen T.M."/>
            <person name="DeBoy R.T."/>
            <person name="Detter J.C."/>
            <person name="Dodson R.J."/>
            <person name="Durkin A.S."/>
            <person name="Ganapathy A."/>
            <person name="Gwinn-Giglio M."/>
            <person name="Han C.S."/>
            <person name="Khouri H."/>
            <person name="Kiss H."/>
            <person name="Kothari S.P."/>
            <person name="Madupu R."/>
            <person name="Nelson K.E."/>
            <person name="Nelson W.C."/>
            <person name="Paulsen I."/>
            <person name="Penn K."/>
            <person name="Ren Q."/>
            <person name="Rosovitz M.J."/>
            <person name="Selengut J.D."/>
            <person name="Shrivastava S."/>
            <person name="Sullivan S.A."/>
            <person name="Tapia R."/>
            <person name="Thompson L.S."/>
            <person name="Watkins K.L."/>
            <person name="Yang Q."/>
            <person name="Yu C."/>
            <person name="Zafar N."/>
            <person name="Zhou L."/>
            <person name="Kuske C.R."/>
        </authorList>
    </citation>
    <scope>NUCLEOTIDE SEQUENCE [LARGE SCALE GENOMIC DNA]</scope>
    <source>
        <strain evidence="2 3">Ellin345</strain>
    </source>
</reference>
<dbReference type="AlphaFoldDB" id="Q1IKW4"/>
<proteinExistence type="predicted"/>
<keyword evidence="3" id="KW-1185">Reference proteome</keyword>
<dbReference type="SUPFAM" id="SSF141371">
    <property type="entry name" value="PilZ domain-like"/>
    <property type="match status" value="1"/>
</dbReference>
<protein>
    <submittedName>
        <fullName evidence="2">Type IV pilus assembly PilZ</fullName>
    </submittedName>
</protein>
<dbReference type="Pfam" id="PF07238">
    <property type="entry name" value="PilZ"/>
    <property type="match status" value="1"/>
</dbReference>
<organism evidence="2 3">
    <name type="scientific">Koribacter versatilis (strain Ellin345)</name>
    <dbReference type="NCBI Taxonomy" id="204669"/>
    <lineage>
        <taxon>Bacteria</taxon>
        <taxon>Pseudomonadati</taxon>
        <taxon>Acidobacteriota</taxon>
        <taxon>Terriglobia</taxon>
        <taxon>Terriglobales</taxon>
        <taxon>Candidatus Korobacteraceae</taxon>
        <taxon>Candidatus Korobacter</taxon>
    </lineage>
</organism>